<proteinExistence type="predicted"/>
<sequence length="71" mass="7595">MVGYLNRVGVSWRNKPSAFTPKTRKPKTNEAWLANGIFWPAGFGSVLMGAAIEGSGQPDTNLLISGSTARD</sequence>
<accession>A0A084VZB9</accession>
<dbReference type="VEuPathDB" id="VectorBase:ASIC011111"/>
<evidence type="ECO:0000313" key="4">
    <source>
        <dbReference type="Proteomes" id="UP000030765"/>
    </source>
</evidence>
<keyword evidence="1" id="KW-1133">Transmembrane helix</keyword>
<evidence type="ECO:0000313" key="2">
    <source>
        <dbReference type="EMBL" id="KFB43313.1"/>
    </source>
</evidence>
<dbReference type="EMBL" id="KE525247">
    <property type="protein sequence ID" value="KFB43313.1"/>
    <property type="molecule type" value="Genomic_DNA"/>
</dbReference>
<dbReference type="EnsemblMetazoa" id="ASIC011111-RA">
    <property type="protein sequence ID" value="ASIC011111-PA"/>
    <property type="gene ID" value="ASIC011111"/>
</dbReference>
<reference evidence="3" key="2">
    <citation type="submission" date="2020-05" db="UniProtKB">
        <authorList>
            <consortium name="EnsemblMetazoa"/>
        </authorList>
    </citation>
    <scope>IDENTIFICATION</scope>
</reference>
<evidence type="ECO:0000313" key="3">
    <source>
        <dbReference type="EnsemblMetazoa" id="ASIC011111-PA"/>
    </source>
</evidence>
<organism evidence="2">
    <name type="scientific">Anopheles sinensis</name>
    <name type="common">Mosquito</name>
    <dbReference type="NCBI Taxonomy" id="74873"/>
    <lineage>
        <taxon>Eukaryota</taxon>
        <taxon>Metazoa</taxon>
        <taxon>Ecdysozoa</taxon>
        <taxon>Arthropoda</taxon>
        <taxon>Hexapoda</taxon>
        <taxon>Insecta</taxon>
        <taxon>Pterygota</taxon>
        <taxon>Neoptera</taxon>
        <taxon>Endopterygota</taxon>
        <taxon>Diptera</taxon>
        <taxon>Nematocera</taxon>
        <taxon>Culicoidea</taxon>
        <taxon>Culicidae</taxon>
        <taxon>Anophelinae</taxon>
        <taxon>Anopheles</taxon>
    </lineage>
</organism>
<reference evidence="2 4" key="1">
    <citation type="journal article" date="2014" name="BMC Genomics">
        <title>Genome sequence of Anopheles sinensis provides insight into genetics basis of mosquito competence for malaria parasites.</title>
        <authorList>
            <person name="Zhou D."/>
            <person name="Zhang D."/>
            <person name="Ding G."/>
            <person name="Shi L."/>
            <person name="Hou Q."/>
            <person name="Ye Y."/>
            <person name="Xu Y."/>
            <person name="Zhou H."/>
            <person name="Xiong C."/>
            <person name="Li S."/>
            <person name="Yu J."/>
            <person name="Hong S."/>
            <person name="Yu X."/>
            <person name="Zou P."/>
            <person name="Chen C."/>
            <person name="Chang X."/>
            <person name="Wang W."/>
            <person name="Lv Y."/>
            <person name="Sun Y."/>
            <person name="Ma L."/>
            <person name="Shen B."/>
            <person name="Zhu C."/>
        </authorList>
    </citation>
    <scope>NUCLEOTIDE SEQUENCE [LARGE SCALE GENOMIC DNA]</scope>
</reference>
<evidence type="ECO:0000256" key="1">
    <source>
        <dbReference type="SAM" id="Phobius"/>
    </source>
</evidence>
<dbReference type="AlphaFoldDB" id="A0A084VZB9"/>
<keyword evidence="4" id="KW-1185">Reference proteome</keyword>
<dbReference type="Proteomes" id="UP000030765">
    <property type="component" value="Unassembled WGS sequence"/>
</dbReference>
<keyword evidence="1" id="KW-0472">Membrane</keyword>
<protein>
    <submittedName>
        <fullName evidence="2 3">Uncharacterized protein</fullName>
    </submittedName>
</protein>
<dbReference type="EMBL" id="ATLV01018721">
    <property type="status" value="NOT_ANNOTATED_CDS"/>
    <property type="molecule type" value="Genomic_DNA"/>
</dbReference>
<feature type="transmembrane region" description="Helical" evidence="1">
    <location>
        <begin position="32"/>
        <end position="52"/>
    </location>
</feature>
<gene>
    <name evidence="2" type="ORF">ZHAS_00011111</name>
</gene>
<name>A0A084VZB9_ANOSI</name>
<keyword evidence="1" id="KW-0812">Transmembrane</keyword>